<reference evidence="2 3" key="2">
    <citation type="journal article" date="2016" name="Int. J. Syst. Evol. Microbiol.">
        <title>Lutibacter profundi sp. nov., isolated from a deep-sea hydrothermal system on the Arctic Mid-Ocean Ridge and emended description of the genus Lutibacter.</title>
        <authorList>
            <person name="Le Moine Bauer S."/>
            <person name="Roalkvam I."/>
            <person name="Steen I.H."/>
            <person name="Dahle H."/>
        </authorList>
    </citation>
    <scope>NUCLEOTIDE SEQUENCE [LARGE SCALE GENOMIC DNA]</scope>
    <source>
        <strain evidence="2 3">LP1</strain>
    </source>
</reference>
<dbReference type="KEGG" id="lut:Lupro_00300"/>
<evidence type="ECO:0000256" key="1">
    <source>
        <dbReference type="SAM" id="Phobius"/>
    </source>
</evidence>
<organism evidence="2 3">
    <name type="scientific">Lutibacter profundi</name>
    <dbReference type="NCBI Taxonomy" id="1622118"/>
    <lineage>
        <taxon>Bacteria</taxon>
        <taxon>Pseudomonadati</taxon>
        <taxon>Bacteroidota</taxon>
        <taxon>Flavobacteriia</taxon>
        <taxon>Flavobacteriales</taxon>
        <taxon>Flavobacteriaceae</taxon>
        <taxon>Lutibacter</taxon>
    </lineage>
</organism>
<name>A0A0X8G4B4_9FLAO</name>
<dbReference type="EMBL" id="CP013355">
    <property type="protein sequence ID" value="AMC09794.1"/>
    <property type="molecule type" value="Genomic_DNA"/>
</dbReference>
<dbReference type="OrthoDB" id="1446731at2"/>
<protein>
    <submittedName>
        <fullName evidence="2">Uncharacterized protein</fullName>
    </submittedName>
</protein>
<keyword evidence="3" id="KW-1185">Reference proteome</keyword>
<keyword evidence="1" id="KW-1133">Transmembrane helix</keyword>
<dbReference type="RefSeq" id="WP_068205512.1">
    <property type="nucleotide sequence ID" value="NZ_CP013355.1"/>
</dbReference>
<keyword evidence="1" id="KW-0472">Membrane</keyword>
<feature type="transmembrane region" description="Helical" evidence="1">
    <location>
        <begin position="57"/>
        <end position="76"/>
    </location>
</feature>
<keyword evidence="1" id="KW-0812">Transmembrane</keyword>
<feature type="transmembrane region" description="Helical" evidence="1">
    <location>
        <begin position="81"/>
        <end position="101"/>
    </location>
</feature>
<reference evidence="3" key="1">
    <citation type="submission" date="2015-12" db="EMBL/GenBank/DDBJ databases">
        <title>Complete genome sequence of Lutibacter profundus strain LP1.</title>
        <authorList>
            <person name="Wissuwa J."/>
            <person name="Le Moine Bauer S."/>
            <person name="Stokke R."/>
            <person name="Dahle H."/>
            <person name="Steen I.H."/>
        </authorList>
    </citation>
    <scope>NUCLEOTIDE SEQUENCE [LARGE SCALE GENOMIC DNA]</scope>
    <source>
        <strain evidence="3">LP1</strain>
    </source>
</reference>
<feature type="transmembrane region" description="Helical" evidence="1">
    <location>
        <begin position="113"/>
        <end position="130"/>
    </location>
</feature>
<accession>A0A0X8G4B4</accession>
<dbReference type="Proteomes" id="UP000059672">
    <property type="component" value="Chromosome"/>
</dbReference>
<dbReference type="AlphaFoldDB" id="A0A0X8G4B4"/>
<gene>
    <name evidence="2" type="ORF">Lupro_00300</name>
</gene>
<evidence type="ECO:0000313" key="2">
    <source>
        <dbReference type="EMBL" id="AMC09794.1"/>
    </source>
</evidence>
<evidence type="ECO:0000313" key="3">
    <source>
        <dbReference type="Proteomes" id="UP000059672"/>
    </source>
</evidence>
<proteinExistence type="predicted"/>
<dbReference type="STRING" id="1622118.Lupro_00300"/>
<feature type="transmembrane region" description="Helical" evidence="1">
    <location>
        <begin position="7"/>
        <end position="27"/>
    </location>
</feature>
<sequence length="158" mass="18590">MKGSRKTSLWIGSIIILIIIFIPYLLYIHQSIPREIENFDTIFGVIKGGYYLRVQTYVYFFLSKFVPLVLLIIWFVTNKHWWVHALIIPMSVYLFQLIAVINDSEQYVDEVDFIYTVPITAIIFVILYFIRSKLAIYIGAVDLKKEMDENMKNPKKIG</sequence>